<accession>A0AAD7BG43</accession>
<protein>
    <submittedName>
        <fullName evidence="2">Uncharacterized protein</fullName>
    </submittedName>
</protein>
<dbReference type="EMBL" id="JARKIE010000715">
    <property type="protein sequence ID" value="KAJ7619885.1"/>
    <property type="molecule type" value="Genomic_DNA"/>
</dbReference>
<keyword evidence="3" id="KW-1185">Reference proteome</keyword>
<evidence type="ECO:0000313" key="3">
    <source>
        <dbReference type="Proteomes" id="UP001221757"/>
    </source>
</evidence>
<evidence type="ECO:0000256" key="1">
    <source>
        <dbReference type="SAM" id="SignalP"/>
    </source>
</evidence>
<dbReference type="Proteomes" id="UP001221757">
    <property type="component" value="Unassembled WGS sequence"/>
</dbReference>
<feature type="chain" id="PRO_5042095228" evidence="1">
    <location>
        <begin position="23"/>
        <end position="199"/>
    </location>
</feature>
<sequence length="199" mass="22212">MSRTFFHDMRILCWMIVSQASALIHWIESRLTTRIPFVVCIIGRSKPICDARDGTHRLERHIQKAANVGYLSARGDGTEEVEWTACDCTPSDGSKPSTRGIRSGQWSLVQLACRLLISKRMTEEAIETVLVKWLKSRVDKAERAKVGEIQSTGTDRDIHSGDGEVSSPPEMILKCLVYVSTKFPSLGNPDVLEGYRASC</sequence>
<name>A0AAD7BG43_MYCRO</name>
<comment type="caution">
    <text evidence="2">The sequence shown here is derived from an EMBL/GenBank/DDBJ whole genome shotgun (WGS) entry which is preliminary data.</text>
</comment>
<proteinExistence type="predicted"/>
<feature type="signal peptide" evidence="1">
    <location>
        <begin position="1"/>
        <end position="22"/>
    </location>
</feature>
<organism evidence="2 3">
    <name type="scientific">Mycena rosella</name>
    <name type="common">Pink bonnet</name>
    <name type="synonym">Agaricus rosellus</name>
    <dbReference type="NCBI Taxonomy" id="1033263"/>
    <lineage>
        <taxon>Eukaryota</taxon>
        <taxon>Fungi</taxon>
        <taxon>Dikarya</taxon>
        <taxon>Basidiomycota</taxon>
        <taxon>Agaricomycotina</taxon>
        <taxon>Agaricomycetes</taxon>
        <taxon>Agaricomycetidae</taxon>
        <taxon>Agaricales</taxon>
        <taxon>Marasmiineae</taxon>
        <taxon>Mycenaceae</taxon>
        <taxon>Mycena</taxon>
    </lineage>
</organism>
<gene>
    <name evidence="2" type="ORF">B0H17DRAFT_1152103</name>
</gene>
<keyword evidence="1" id="KW-0732">Signal</keyword>
<dbReference type="AlphaFoldDB" id="A0AAD7BG43"/>
<evidence type="ECO:0000313" key="2">
    <source>
        <dbReference type="EMBL" id="KAJ7619885.1"/>
    </source>
</evidence>
<reference evidence="2" key="1">
    <citation type="submission" date="2023-03" db="EMBL/GenBank/DDBJ databases">
        <title>Massive genome expansion in bonnet fungi (Mycena s.s.) driven by repeated elements and novel gene families across ecological guilds.</title>
        <authorList>
            <consortium name="Lawrence Berkeley National Laboratory"/>
            <person name="Harder C.B."/>
            <person name="Miyauchi S."/>
            <person name="Viragh M."/>
            <person name="Kuo A."/>
            <person name="Thoen E."/>
            <person name="Andreopoulos B."/>
            <person name="Lu D."/>
            <person name="Skrede I."/>
            <person name="Drula E."/>
            <person name="Henrissat B."/>
            <person name="Morin E."/>
            <person name="Kohler A."/>
            <person name="Barry K."/>
            <person name="LaButti K."/>
            <person name="Morin E."/>
            <person name="Salamov A."/>
            <person name="Lipzen A."/>
            <person name="Mereny Z."/>
            <person name="Hegedus B."/>
            <person name="Baldrian P."/>
            <person name="Stursova M."/>
            <person name="Weitz H."/>
            <person name="Taylor A."/>
            <person name="Grigoriev I.V."/>
            <person name="Nagy L.G."/>
            <person name="Martin F."/>
            <person name="Kauserud H."/>
        </authorList>
    </citation>
    <scope>NUCLEOTIDE SEQUENCE</scope>
    <source>
        <strain evidence="2">CBHHK067</strain>
    </source>
</reference>